<keyword evidence="5" id="KW-0998">Cell outer membrane</keyword>
<accession>A0A380C9H6</accession>
<evidence type="ECO:0000259" key="6">
    <source>
        <dbReference type="Pfam" id="PF07980"/>
    </source>
</evidence>
<evidence type="ECO:0000259" key="7">
    <source>
        <dbReference type="Pfam" id="PF14322"/>
    </source>
</evidence>
<dbReference type="Proteomes" id="UP000254893">
    <property type="component" value="Unassembled WGS sequence"/>
</dbReference>
<comment type="subcellular location">
    <subcellularLocation>
        <location evidence="1">Cell outer membrane</location>
    </subcellularLocation>
</comment>
<evidence type="ECO:0000256" key="2">
    <source>
        <dbReference type="ARBA" id="ARBA00006275"/>
    </source>
</evidence>
<dbReference type="Pfam" id="PF14322">
    <property type="entry name" value="SusD-like_3"/>
    <property type="match status" value="1"/>
</dbReference>
<evidence type="ECO:0000256" key="5">
    <source>
        <dbReference type="ARBA" id="ARBA00023237"/>
    </source>
</evidence>
<dbReference type="Gene3D" id="1.25.40.390">
    <property type="match status" value="1"/>
</dbReference>
<keyword evidence="3" id="KW-0732">Signal</keyword>
<dbReference type="EMBL" id="UGYW01000002">
    <property type="protein sequence ID" value="SUJ14392.1"/>
    <property type="molecule type" value="Genomic_DNA"/>
</dbReference>
<gene>
    <name evidence="8" type="ORF">NCTC11388_02381</name>
</gene>
<dbReference type="Pfam" id="PF07980">
    <property type="entry name" value="SusD_RagB"/>
    <property type="match status" value="1"/>
</dbReference>
<dbReference type="InterPro" id="IPR011990">
    <property type="entry name" value="TPR-like_helical_dom_sf"/>
</dbReference>
<dbReference type="PROSITE" id="PS51257">
    <property type="entry name" value="PROKAR_LIPOPROTEIN"/>
    <property type="match status" value="1"/>
</dbReference>
<dbReference type="GO" id="GO:0009279">
    <property type="term" value="C:cell outer membrane"/>
    <property type="evidence" value="ECO:0007669"/>
    <property type="project" value="UniProtKB-SubCell"/>
</dbReference>
<proteinExistence type="inferred from homology"/>
<dbReference type="RefSeq" id="WP_115170258.1">
    <property type="nucleotide sequence ID" value="NZ_UGYW01000002.1"/>
</dbReference>
<keyword evidence="4" id="KW-0472">Membrane</keyword>
<evidence type="ECO:0000256" key="4">
    <source>
        <dbReference type="ARBA" id="ARBA00023136"/>
    </source>
</evidence>
<dbReference type="SUPFAM" id="SSF48452">
    <property type="entry name" value="TPR-like"/>
    <property type="match status" value="1"/>
</dbReference>
<evidence type="ECO:0000313" key="8">
    <source>
        <dbReference type="EMBL" id="SUJ14392.1"/>
    </source>
</evidence>
<reference evidence="8 9" key="1">
    <citation type="submission" date="2018-06" db="EMBL/GenBank/DDBJ databases">
        <authorList>
            <consortium name="Pathogen Informatics"/>
            <person name="Doyle S."/>
        </authorList>
    </citation>
    <scope>NUCLEOTIDE SEQUENCE [LARGE SCALE GENOMIC DNA]</scope>
    <source>
        <strain evidence="8 9">NCTC11388</strain>
    </source>
</reference>
<dbReference type="InterPro" id="IPR012944">
    <property type="entry name" value="SusD_RagB_dom"/>
</dbReference>
<organism evidence="8 9">
    <name type="scientific">Sphingobacterium spiritivorum</name>
    <name type="common">Flavobacterium spiritivorum</name>
    <dbReference type="NCBI Taxonomy" id="258"/>
    <lineage>
        <taxon>Bacteria</taxon>
        <taxon>Pseudomonadati</taxon>
        <taxon>Bacteroidota</taxon>
        <taxon>Sphingobacteriia</taxon>
        <taxon>Sphingobacteriales</taxon>
        <taxon>Sphingobacteriaceae</taxon>
        <taxon>Sphingobacterium</taxon>
    </lineage>
</organism>
<dbReference type="InterPro" id="IPR033985">
    <property type="entry name" value="SusD-like_N"/>
</dbReference>
<evidence type="ECO:0000256" key="3">
    <source>
        <dbReference type="ARBA" id="ARBA00022729"/>
    </source>
</evidence>
<evidence type="ECO:0000256" key="1">
    <source>
        <dbReference type="ARBA" id="ARBA00004442"/>
    </source>
</evidence>
<evidence type="ECO:0000313" key="9">
    <source>
        <dbReference type="Proteomes" id="UP000254893"/>
    </source>
</evidence>
<feature type="domain" description="RagB/SusD" evidence="6">
    <location>
        <begin position="265"/>
        <end position="540"/>
    </location>
</feature>
<comment type="similarity">
    <text evidence="2">Belongs to the SusD family.</text>
</comment>
<protein>
    <submittedName>
        <fullName evidence="8">SusD family</fullName>
    </submittedName>
</protein>
<dbReference type="AlphaFoldDB" id="A0A380C9H6"/>
<feature type="domain" description="SusD-like N-terminal" evidence="7">
    <location>
        <begin position="25"/>
        <end position="225"/>
    </location>
</feature>
<sequence>MKTTILKNISFAAIVALSLSGCKSDFLDLVNPNQAVEETFWTSEANAQAALATVYSPIRGQMYGYFGGYTGWHTMNRADDVWFILGEEILNWEPATYTNTANTAESDFGRLYNCINRANVVLKNIRNVPMSENKINELYAEASFLRGYAYFLLASNFGDVPIRLLPAGESSDEIMKKSSPEEEVWKQVAEDFKTAKEYLPVTRPAAEAGRVTKGAAIAYLGKTYLFMKRYPEAEAELATIMKAPYNYDLVENFEDNFTEYKELNKESIFELIYDGSFGSGSWGSEESTSTQGFVIANFVGPQGTGGWFKWMPTASIVKSFTAEERPAGSNSRFDKRMYTSLFWKHSDFESTVPDGAWFGNMSFDKIWEACATKRLRGEPDFPTINAVKGRFLIKKFTNFYKNEADANSMYNQQNQNNNLRVMRYAEVLLMHAEACIKTGKSGDAAADLTRIRNRAGLASKTWANADELWKEMIHQNELEFFFEGHRFFDLKRWYPYEQMKQILVTNKKQGAENFQARHYYLPIPQGEMNTNTAIQQHPLWR</sequence>
<name>A0A380C9H6_SPHSI</name>